<keyword evidence="3" id="KW-1185">Reference proteome</keyword>
<feature type="compositionally biased region" description="Polar residues" evidence="1">
    <location>
        <begin position="175"/>
        <end position="186"/>
    </location>
</feature>
<comment type="caution">
    <text evidence="2">The sequence shown here is derived from an EMBL/GenBank/DDBJ whole genome shotgun (WGS) entry which is preliminary data.</text>
</comment>
<dbReference type="InterPro" id="IPR052584">
    <property type="entry name" value="U2_snRNP_Complex_Component"/>
</dbReference>
<feature type="compositionally biased region" description="Basic and acidic residues" evidence="1">
    <location>
        <begin position="111"/>
        <end position="121"/>
    </location>
</feature>
<dbReference type="EMBL" id="PDCK01000043">
    <property type="protein sequence ID" value="PRQ28840.1"/>
    <property type="molecule type" value="Genomic_DNA"/>
</dbReference>
<dbReference type="PANTHER" id="PTHR12785:SF6">
    <property type="entry name" value="SPLICING FACTOR 3B SUBUNIT 2"/>
    <property type="match status" value="1"/>
</dbReference>
<proteinExistence type="predicted"/>
<dbReference type="AlphaFoldDB" id="A0A2P6Q3T7"/>
<dbReference type="PANTHER" id="PTHR12785">
    <property type="entry name" value="SPLICING FACTOR 3B"/>
    <property type="match status" value="1"/>
</dbReference>
<organism evidence="2 3">
    <name type="scientific">Rosa chinensis</name>
    <name type="common">China rose</name>
    <dbReference type="NCBI Taxonomy" id="74649"/>
    <lineage>
        <taxon>Eukaryota</taxon>
        <taxon>Viridiplantae</taxon>
        <taxon>Streptophyta</taxon>
        <taxon>Embryophyta</taxon>
        <taxon>Tracheophyta</taxon>
        <taxon>Spermatophyta</taxon>
        <taxon>Magnoliopsida</taxon>
        <taxon>eudicotyledons</taxon>
        <taxon>Gunneridae</taxon>
        <taxon>Pentapetalae</taxon>
        <taxon>rosids</taxon>
        <taxon>fabids</taxon>
        <taxon>Rosales</taxon>
        <taxon>Rosaceae</taxon>
        <taxon>Rosoideae</taxon>
        <taxon>Rosoideae incertae sedis</taxon>
        <taxon>Rosa</taxon>
    </lineage>
</organism>
<evidence type="ECO:0000313" key="3">
    <source>
        <dbReference type="Proteomes" id="UP000238479"/>
    </source>
</evidence>
<evidence type="ECO:0000313" key="2">
    <source>
        <dbReference type="EMBL" id="PRQ28840.1"/>
    </source>
</evidence>
<protein>
    <submittedName>
        <fullName evidence="2">Uncharacterized protein</fullName>
    </submittedName>
</protein>
<sequence>MSLTNEGASKKKADSDSEEDNNLKEKGVSNKKKEGFCSFLFRLMPMWSFFQLQRRMKIAELKKLCDVVEESDVATVEAVLVGGKCGTGKQPFQLPDFIAATGIEKIRQEEPVDKTKHWGDLEREEEEEEPMEGKDLEDGIESVDSLSSTPTGNEKPDVIDLHKQQRKEPERPLYQVSTMADTFFND</sequence>
<feature type="compositionally biased region" description="Basic and acidic residues" evidence="1">
    <location>
        <begin position="8"/>
        <end position="27"/>
    </location>
</feature>
<feature type="compositionally biased region" description="Basic and acidic residues" evidence="1">
    <location>
        <begin position="154"/>
        <end position="171"/>
    </location>
</feature>
<evidence type="ECO:0000256" key="1">
    <source>
        <dbReference type="SAM" id="MobiDB-lite"/>
    </source>
</evidence>
<gene>
    <name evidence="2" type="ORF">RchiOBHm_Chr5g0007351</name>
</gene>
<dbReference type="STRING" id="74649.A0A2P6Q3T7"/>
<dbReference type="Gramene" id="PRQ28840">
    <property type="protein sequence ID" value="PRQ28840"/>
    <property type="gene ID" value="RchiOBHm_Chr5g0007351"/>
</dbReference>
<name>A0A2P6Q3T7_ROSCH</name>
<feature type="region of interest" description="Disordered" evidence="1">
    <location>
        <begin position="111"/>
        <end position="186"/>
    </location>
</feature>
<dbReference type="Proteomes" id="UP000238479">
    <property type="component" value="Chromosome 5"/>
</dbReference>
<reference evidence="2 3" key="1">
    <citation type="journal article" date="2018" name="Nat. Genet.">
        <title>The Rosa genome provides new insights in the design of modern roses.</title>
        <authorList>
            <person name="Bendahmane M."/>
        </authorList>
    </citation>
    <scope>NUCLEOTIDE SEQUENCE [LARGE SCALE GENOMIC DNA]</scope>
    <source>
        <strain evidence="3">cv. Old Blush</strain>
    </source>
</reference>
<feature type="region of interest" description="Disordered" evidence="1">
    <location>
        <begin position="1"/>
        <end position="27"/>
    </location>
</feature>
<accession>A0A2P6Q3T7</accession>